<evidence type="ECO:0000313" key="1">
    <source>
        <dbReference type="EMBL" id="MBY75263.1"/>
    </source>
</evidence>
<organism evidence="1">
    <name type="scientific">Sipha flava</name>
    <name type="common">yellow sugarcane aphid</name>
    <dbReference type="NCBI Taxonomy" id="143950"/>
    <lineage>
        <taxon>Eukaryota</taxon>
        <taxon>Metazoa</taxon>
        <taxon>Ecdysozoa</taxon>
        <taxon>Arthropoda</taxon>
        <taxon>Hexapoda</taxon>
        <taxon>Insecta</taxon>
        <taxon>Pterygota</taxon>
        <taxon>Neoptera</taxon>
        <taxon>Paraneoptera</taxon>
        <taxon>Hemiptera</taxon>
        <taxon>Sternorrhyncha</taxon>
        <taxon>Aphidomorpha</taxon>
        <taxon>Aphidoidea</taxon>
        <taxon>Aphididae</taxon>
        <taxon>Sipha</taxon>
    </lineage>
</organism>
<dbReference type="Gene3D" id="3.30.420.10">
    <property type="entry name" value="Ribonuclease H-like superfamily/Ribonuclease H"/>
    <property type="match status" value="1"/>
</dbReference>
<reference evidence="1" key="1">
    <citation type="submission" date="2018-04" db="EMBL/GenBank/DDBJ databases">
        <title>Transcriptome assembly of Sipha flava.</title>
        <authorList>
            <person name="Scully E.D."/>
            <person name="Geib S.M."/>
            <person name="Palmer N.A."/>
            <person name="Koch K."/>
            <person name="Bradshaw J."/>
            <person name="Heng-Moss T."/>
            <person name="Sarath G."/>
        </authorList>
    </citation>
    <scope>NUCLEOTIDE SEQUENCE</scope>
</reference>
<proteinExistence type="predicted"/>
<dbReference type="PANTHER" id="PTHR33939:SF1">
    <property type="entry name" value="DUF4371 DOMAIN-CONTAINING PROTEIN"/>
    <property type="match status" value="1"/>
</dbReference>
<dbReference type="GO" id="GO:0003676">
    <property type="term" value="F:nucleic acid binding"/>
    <property type="evidence" value="ECO:0007669"/>
    <property type="project" value="InterPro"/>
</dbReference>
<dbReference type="OrthoDB" id="2266637at2759"/>
<dbReference type="EMBL" id="GGMS01006060">
    <property type="protein sequence ID" value="MBY75263.1"/>
    <property type="molecule type" value="Transcribed_RNA"/>
</dbReference>
<name>A0A2S2QC16_9HEMI</name>
<accession>A0A2S2QC16</accession>
<evidence type="ECO:0008006" key="2">
    <source>
        <dbReference type="Google" id="ProtNLM"/>
    </source>
</evidence>
<sequence>MSPGRAARVLRGRDVGERGRVLRRVPRRFRGRFRAGRFAVPRTGRDCRDAVGADEFREWMGRVLPLLADGSVIVMDNAPYHTAKVDRAPTMDDGKDVIVEWLKRNGETADRSMVYVELMAMVRRVKPLRKKYAIDELAKADGKTVLRLPRNHRELNPMVLAWSSVKEHVSANVSSCEPSDGKNLIVEAVDRVNAEMWKGFVGSAMEEEKKMLRSGLHRGRPLGRGLGR</sequence>
<dbReference type="InterPro" id="IPR036397">
    <property type="entry name" value="RNaseH_sf"/>
</dbReference>
<gene>
    <name evidence="1" type="ORF">g.33950</name>
</gene>
<dbReference type="PANTHER" id="PTHR33939">
    <property type="entry name" value="PROTEIN CBG22215"/>
    <property type="match status" value="1"/>
</dbReference>
<protein>
    <recommendedName>
        <fullName evidence="2">Tc1-like transposase DDE domain-containing protein</fullName>
    </recommendedName>
</protein>
<dbReference type="AlphaFoldDB" id="A0A2S2QC16"/>